<name>A0A1A6C3Z1_9GAMM</name>
<dbReference type="InterPro" id="IPR051335">
    <property type="entry name" value="Alanyl-tRNA_Editing_Enzymes"/>
</dbReference>
<keyword evidence="2" id="KW-0479">Metal-binding</keyword>
<dbReference type="RefSeq" id="WP_038090492.1">
    <property type="nucleotide sequence ID" value="NZ_JQSG02000003.1"/>
</dbReference>
<dbReference type="PANTHER" id="PTHR43462">
    <property type="entry name" value="ALANYL-TRNA EDITING PROTEIN"/>
    <property type="match status" value="1"/>
</dbReference>
<dbReference type="InterPro" id="IPR009000">
    <property type="entry name" value="Transl_B-barrel_sf"/>
</dbReference>
<organism evidence="5 6">
    <name type="scientific">Acidihalobacter prosperus</name>
    <dbReference type="NCBI Taxonomy" id="160660"/>
    <lineage>
        <taxon>Bacteria</taxon>
        <taxon>Pseudomonadati</taxon>
        <taxon>Pseudomonadota</taxon>
        <taxon>Gammaproteobacteria</taxon>
        <taxon>Chromatiales</taxon>
        <taxon>Ectothiorhodospiraceae</taxon>
        <taxon>Acidihalobacter</taxon>
    </lineage>
</organism>
<dbReference type="InterPro" id="IPR018163">
    <property type="entry name" value="Thr/Ala-tRNA-synth_IIc_edit"/>
</dbReference>
<comment type="cofactor">
    <cofactor evidence="1">
        <name>Zn(2+)</name>
        <dbReference type="ChEBI" id="CHEBI:29105"/>
    </cofactor>
</comment>
<keyword evidence="3" id="KW-0862">Zinc</keyword>
<dbReference type="InterPro" id="IPR012947">
    <property type="entry name" value="tRNA_SAD"/>
</dbReference>
<dbReference type="SUPFAM" id="SSF50447">
    <property type="entry name" value="Translation proteins"/>
    <property type="match status" value="1"/>
</dbReference>
<dbReference type="Gene3D" id="2.40.30.130">
    <property type="match status" value="1"/>
</dbReference>
<gene>
    <name evidence="5" type="ORF">Thpro_021606</name>
</gene>
<evidence type="ECO:0000256" key="1">
    <source>
        <dbReference type="ARBA" id="ARBA00001947"/>
    </source>
</evidence>
<feature type="domain" description="Threonyl/alanyl tRNA synthetase SAD" evidence="4">
    <location>
        <begin position="171"/>
        <end position="197"/>
    </location>
</feature>
<evidence type="ECO:0000256" key="2">
    <source>
        <dbReference type="ARBA" id="ARBA00022723"/>
    </source>
</evidence>
<dbReference type="GO" id="GO:0046872">
    <property type="term" value="F:metal ion binding"/>
    <property type="evidence" value="ECO:0007669"/>
    <property type="project" value="UniProtKB-KW"/>
</dbReference>
<keyword evidence="6" id="KW-1185">Reference proteome</keyword>
<dbReference type="OrthoDB" id="9812949at2"/>
<proteinExistence type="predicted"/>
<dbReference type="Proteomes" id="UP000029273">
    <property type="component" value="Unassembled WGS sequence"/>
</dbReference>
<dbReference type="AlphaFoldDB" id="A0A1A6C3Z1"/>
<reference evidence="5 6" key="1">
    <citation type="journal article" date="2014" name="Genome Announc.">
        <title>Draft Genome Sequence of the Iron-Oxidizing, Acidophilic, and Halotolerant 'Thiobacillus prosperus' Type Strain DSM 5130.</title>
        <authorList>
            <person name="Ossandon F.J."/>
            <person name="Cardenas J.P."/>
            <person name="Corbett M."/>
            <person name="Quatrini R."/>
            <person name="Holmes D.S."/>
            <person name="Watkin E."/>
        </authorList>
    </citation>
    <scope>NUCLEOTIDE SEQUENCE [LARGE SCALE GENOMIC DNA]</scope>
    <source>
        <strain evidence="5 6">DSM 5130</strain>
    </source>
</reference>
<evidence type="ECO:0000259" key="4">
    <source>
        <dbReference type="Pfam" id="PF07973"/>
    </source>
</evidence>
<evidence type="ECO:0000313" key="5">
    <source>
        <dbReference type="EMBL" id="OBS09278.1"/>
    </source>
</evidence>
<dbReference type="Gene3D" id="3.30.980.10">
    <property type="entry name" value="Threonyl-trna Synthetase, Chain A, domain 2"/>
    <property type="match status" value="1"/>
</dbReference>
<dbReference type="SUPFAM" id="SSF55186">
    <property type="entry name" value="ThrRS/AlaRS common domain"/>
    <property type="match status" value="1"/>
</dbReference>
<comment type="caution">
    <text evidence="5">The sequence shown here is derived from an EMBL/GenBank/DDBJ whole genome shotgun (WGS) entry which is preliminary data.</text>
</comment>
<dbReference type="Pfam" id="PF07973">
    <property type="entry name" value="tRNA_SAD"/>
    <property type="match status" value="1"/>
</dbReference>
<dbReference type="GO" id="GO:0043039">
    <property type="term" value="P:tRNA aminoacylation"/>
    <property type="evidence" value="ECO:0007669"/>
    <property type="project" value="InterPro"/>
</dbReference>
<dbReference type="EMBL" id="JQSG02000003">
    <property type="protein sequence ID" value="OBS09278.1"/>
    <property type="molecule type" value="Genomic_DNA"/>
</dbReference>
<evidence type="ECO:0000256" key="3">
    <source>
        <dbReference type="ARBA" id="ARBA00022833"/>
    </source>
</evidence>
<dbReference type="PANTHER" id="PTHR43462:SF2">
    <property type="entry name" value="THREONYL AND ALANYL TRNA SYNTHETASE SECOND ADDITIONAL DOMAIN-CONTAINING PROTEIN"/>
    <property type="match status" value="1"/>
</dbReference>
<sequence length="212" mass="22942">MTLRKYFLSDELASHARVLSCSGSDDGNTYRIVMDETLFHPQGGGQPADQGWIGGVRVLHVSQEQGDIVHHAEAPVARGEIDIHVDEALRHLHSRLHSAGHLIGHVGALLGWQPIKAQHARDQASVTFKPGEQAQPLDEATLQAHLDDLLRRNLPKQTIVDAKGFRTVGFGELPPFPCGGTHVASTGEIGGIVLKGVHDSKGTATLRYDVRT</sequence>
<dbReference type="GO" id="GO:0005524">
    <property type="term" value="F:ATP binding"/>
    <property type="evidence" value="ECO:0007669"/>
    <property type="project" value="InterPro"/>
</dbReference>
<protein>
    <recommendedName>
        <fullName evidence="4">Threonyl/alanyl tRNA synthetase SAD domain-containing protein</fullName>
    </recommendedName>
</protein>
<evidence type="ECO:0000313" key="6">
    <source>
        <dbReference type="Proteomes" id="UP000029273"/>
    </source>
</evidence>
<dbReference type="GO" id="GO:0004812">
    <property type="term" value="F:aminoacyl-tRNA ligase activity"/>
    <property type="evidence" value="ECO:0007669"/>
    <property type="project" value="InterPro"/>
</dbReference>
<accession>A0A1A6C3Z1</accession>